<proteinExistence type="predicted"/>
<evidence type="ECO:0000313" key="1">
    <source>
        <dbReference type="EMBL" id="NMU82459.1"/>
    </source>
</evidence>
<dbReference type="AlphaFoldDB" id="A0A7Y0SFG1"/>
<dbReference type="Proteomes" id="UP000518904">
    <property type="component" value="Unassembled WGS sequence"/>
</dbReference>
<sequence length="87" mass="10103">LMVADSGIIDSAVNDLMARSQVMMMAENRGVKSSVKGHLLKWRGSVKKRITKVCETERFQQELSLYQEVIHWDEETFFENIEDVIKK</sequence>
<feature type="non-terminal residue" evidence="1">
    <location>
        <position position="87"/>
    </location>
</feature>
<organism evidence="1 2">
    <name type="scientific">Vibrio parahaemolyticus</name>
    <dbReference type="NCBI Taxonomy" id="670"/>
    <lineage>
        <taxon>Bacteria</taxon>
        <taxon>Pseudomonadati</taxon>
        <taxon>Pseudomonadota</taxon>
        <taxon>Gammaproteobacteria</taxon>
        <taxon>Vibrionales</taxon>
        <taxon>Vibrionaceae</taxon>
        <taxon>Vibrio</taxon>
    </lineage>
</organism>
<accession>A0A7Y0SFG1</accession>
<name>A0A7Y0SFG1_VIBPH</name>
<protein>
    <submittedName>
        <fullName evidence="1">ATPase RavA stimulator ViaA</fullName>
    </submittedName>
</protein>
<feature type="non-terminal residue" evidence="1">
    <location>
        <position position="1"/>
    </location>
</feature>
<evidence type="ECO:0000313" key="2">
    <source>
        <dbReference type="Proteomes" id="UP000518904"/>
    </source>
</evidence>
<gene>
    <name evidence="1" type="ORF">HKB16_06140</name>
</gene>
<comment type="caution">
    <text evidence="1">The sequence shown here is derived from an EMBL/GenBank/DDBJ whole genome shotgun (WGS) entry which is preliminary data.</text>
</comment>
<dbReference type="EMBL" id="JABCLB010000752">
    <property type="protein sequence ID" value="NMU82459.1"/>
    <property type="molecule type" value="Genomic_DNA"/>
</dbReference>
<reference evidence="1 2" key="1">
    <citation type="submission" date="2020-04" db="EMBL/GenBank/DDBJ databases">
        <title>Whole-genome sequencing of Vibrio spp. from China reveals different genetic environments of blaCTX-M-14 among diverse lineages.</title>
        <authorList>
            <person name="Zheng Z."/>
            <person name="Ye L."/>
            <person name="Chen S."/>
        </authorList>
    </citation>
    <scope>NUCLEOTIDE SEQUENCE [LARGE SCALE GENOMIC DNA]</scope>
    <source>
        <strain evidence="1 2">Vb0551</strain>
    </source>
</reference>